<dbReference type="OrthoDB" id="2404727at2759"/>
<evidence type="ECO:0000313" key="3">
    <source>
        <dbReference type="EMBL" id="RHZ89871.1"/>
    </source>
</evidence>
<dbReference type="EMBL" id="PQFF01000007">
    <property type="protein sequence ID" value="RHZ89871.1"/>
    <property type="molecule type" value="Genomic_DNA"/>
</dbReference>
<dbReference type="AlphaFoldDB" id="A0A397JPL5"/>
<keyword evidence="4" id="KW-1185">Reference proteome</keyword>
<reference evidence="3 4" key="1">
    <citation type="submission" date="2018-08" db="EMBL/GenBank/DDBJ databases">
        <title>Genome and evolution of the arbuscular mycorrhizal fungus Diversispora epigaea (formerly Glomus versiforme) and its bacterial endosymbionts.</title>
        <authorList>
            <person name="Sun X."/>
            <person name="Fei Z."/>
            <person name="Harrison M."/>
        </authorList>
    </citation>
    <scope>NUCLEOTIDE SEQUENCE [LARGE SCALE GENOMIC DNA]</scope>
    <source>
        <strain evidence="3 4">IT104</strain>
    </source>
</reference>
<dbReference type="InterPro" id="IPR042307">
    <property type="entry name" value="Reeler_sf"/>
</dbReference>
<dbReference type="Proteomes" id="UP000266861">
    <property type="component" value="Unassembled WGS sequence"/>
</dbReference>
<feature type="transmembrane region" description="Helical" evidence="1">
    <location>
        <begin position="7"/>
        <end position="25"/>
    </location>
</feature>
<keyword evidence="1" id="KW-0812">Transmembrane</keyword>
<gene>
    <name evidence="3" type="ORF">Glove_9g269</name>
</gene>
<sequence length="233" mass="25195">MGRKNFIYFLILLITISSSPFLLFVSSKPNGADTCNVSEMATKGHGASTTSGTGQYTITTSKSTTSSSSYTFTLAGPDSIKGLLLYTLDSDNTRTGEFTVPTNFKQKSCDGDGTNTLTHSDSSEKTLPLTFTWKPYDSTTKSVTIKTIVVISYSDWHQLDDVTVDLNSGTSNVTTPSSSDTSGSGSSSDGFFKKYTLFVILAILNIVIYIAGVAIEYMLRRQNVNAKKVIKNI</sequence>
<dbReference type="Gene3D" id="2.60.40.4060">
    <property type="entry name" value="Reeler domain"/>
    <property type="match status" value="1"/>
</dbReference>
<comment type="caution">
    <text evidence="3">The sequence shown here is derived from an EMBL/GenBank/DDBJ whole genome shotgun (WGS) entry which is preliminary data.</text>
</comment>
<organism evidence="3 4">
    <name type="scientific">Diversispora epigaea</name>
    <dbReference type="NCBI Taxonomy" id="1348612"/>
    <lineage>
        <taxon>Eukaryota</taxon>
        <taxon>Fungi</taxon>
        <taxon>Fungi incertae sedis</taxon>
        <taxon>Mucoromycota</taxon>
        <taxon>Glomeromycotina</taxon>
        <taxon>Glomeromycetes</taxon>
        <taxon>Diversisporales</taxon>
        <taxon>Diversisporaceae</taxon>
        <taxon>Diversispora</taxon>
    </lineage>
</organism>
<evidence type="ECO:0000256" key="1">
    <source>
        <dbReference type="SAM" id="Phobius"/>
    </source>
</evidence>
<dbReference type="InterPro" id="IPR002861">
    <property type="entry name" value="Reeler_dom"/>
</dbReference>
<feature type="domain" description="Reelin" evidence="2">
    <location>
        <begin position="42"/>
        <end position="156"/>
    </location>
</feature>
<evidence type="ECO:0000313" key="4">
    <source>
        <dbReference type="Proteomes" id="UP000266861"/>
    </source>
</evidence>
<feature type="transmembrane region" description="Helical" evidence="1">
    <location>
        <begin position="195"/>
        <end position="219"/>
    </location>
</feature>
<name>A0A397JPL5_9GLOM</name>
<evidence type="ECO:0000259" key="2">
    <source>
        <dbReference type="Pfam" id="PF02014"/>
    </source>
</evidence>
<proteinExistence type="predicted"/>
<keyword evidence="1" id="KW-1133">Transmembrane helix</keyword>
<dbReference type="Pfam" id="PF02014">
    <property type="entry name" value="Reeler"/>
    <property type="match status" value="1"/>
</dbReference>
<accession>A0A397JPL5</accession>
<protein>
    <recommendedName>
        <fullName evidence="2">Reelin domain-containing protein</fullName>
    </recommendedName>
</protein>
<keyword evidence="1" id="KW-0472">Membrane</keyword>